<dbReference type="PANTHER" id="PTHR33147:SF39">
    <property type="entry name" value="DRO1 PROTEIN-RELATED"/>
    <property type="match status" value="1"/>
</dbReference>
<keyword evidence="4" id="KW-1015">Disulfide bond</keyword>
<sequence>MGRFSTVFLVLVLLLVTEIGQTMGQGRTCPRLSNNFSGACFFTSTCARVCRGENFPTGGYCNRLACYCYKPC</sequence>
<evidence type="ECO:0000256" key="3">
    <source>
        <dbReference type="ARBA" id="ARBA00022729"/>
    </source>
</evidence>
<evidence type="ECO:0000256" key="2">
    <source>
        <dbReference type="ARBA" id="ARBA00022525"/>
    </source>
</evidence>
<dbReference type="SMART" id="SM00505">
    <property type="entry name" value="Knot1"/>
    <property type="match status" value="1"/>
</dbReference>
<dbReference type="Proteomes" id="UP001634393">
    <property type="component" value="Unassembled WGS sequence"/>
</dbReference>
<dbReference type="InterPro" id="IPR036574">
    <property type="entry name" value="Scorpion_toxin-like_sf"/>
</dbReference>
<evidence type="ECO:0000313" key="7">
    <source>
        <dbReference type="EMBL" id="KAL3849206.1"/>
    </source>
</evidence>
<organism evidence="7 8">
    <name type="scientific">Penstemon smallii</name>
    <dbReference type="NCBI Taxonomy" id="265156"/>
    <lineage>
        <taxon>Eukaryota</taxon>
        <taxon>Viridiplantae</taxon>
        <taxon>Streptophyta</taxon>
        <taxon>Embryophyta</taxon>
        <taxon>Tracheophyta</taxon>
        <taxon>Spermatophyta</taxon>
        <taxon>Magnoliopsida</taxon>
        <taxon>eudicotyledons</taxon>
        <taxon>Gunneridae</taxon>
        <taxon>Pentapetalae</taxon>
        <taxon>asterids</taxon>
        <taxon>lamiids</taxon>
        <taxon>Lamiales</taxon>
        <taxon>Plantaginaceae</taxon>
        <taxon>Cheloneae</taxon>
        <taxon>Penstemon</taxon>
    </lineage>
</organism>
<proteinExistence type="predicted"/>
<dbReference type="PANTHER" id="PTHR33147">
    <property type="entry name" value="DEFENSIN-LIKE PROTEIN 1"/>
    <property type="match status" value="1"/>
</dbReference>
<gene>
    <name evidence="7" type="ORF">ACJIZ3_011088</name>
</gene>
<feature type="signal peptide" evidence="5">
    <location>
        <begin position="1"/>
        <end position="24"/>
    </location>
</feature>
<dbReference type="InterPro" id="IPR008176">
    <property type="entry name" value="Defensin_plant"/>
</dbReference>
<keyword evidence="8" id="KW-1185">Reference proteome</keyword>
<dbReference type="Pfam" id="PF00304">
    <property type="entry name" value="Gamma-thionin"/>
    <property type="match status" value="1"/>
</dbReference>
<evidence type="ECO:0000313" key="8">
    <source>
        <dbReference type="Proteomes" id="UP001634393"/>
    </source>
</evidence>
<comment type="subcellular location">
    <subcellularLocation>
        <location evidence="1">Secreted</location>
    </subcellularLocation>
</comment>
<evidence type="ECO:0000259" key="6">
    <source>
        <dbReference type="SMART" id="SM00505"/>
    </source>
</evidence>
<protein>
    <recommendedName>
        <fullName evidence="6">Knottins-like domain-containing protein</fullName>
    </recommendedName>
</protein>
<dbReference type="AlphaFoldDB" id="A0ABD3UJT6"/>
<evidence type="ECO:0000256" key="5">
    <source>
        <dbReference type="SAM" id="SignalP"/>
    </source>
</evidence>
<comment type="caution">
    <text evidence="7">The sequence shown here is derived from an EMBL/GenBank/DDBJ whole genome shotgun (WGS) entry which is preliminary data.</text>
</comment>
<dbReference type="PROSITE" id="PS00940">
    <property type="entry name" value="GAMMA_THIONIN"/>
    <property type="match status" value="1"/>
</dbReference>
<reference evidence="7 8" key="1">
    <citation type="submission" date="2024-12" db="EMBL/GenBank/DDBJ databases">
        <title>The unique morphological basis and parallel evolutionary history of personate flowers in Penstemon.</title>
        <authorList>
            <person name="Depatie T.H."/>
            <person name="Wessinger C.A."/>
        </authorList>
    </citation>
    <scope>NUCLEOTIDE SEQUENCE [LARGE SCALE GENOMIC DNA]</scope>
    <source>
        <strain evidence="7">WTNN_2</strain>
        <tissue evidence="7">Leaf</tissue>
    </source>
</reference>
<dbReference type="InterPro" id="IPR003614">
    <property type="entry name" value="Knottins"/>
</dbReference>
<dbReference type="EMBL" id="JBJXBP010000001">
    <property type="protein sequence ID" value="KAL3849206.1"/>
    <property type="molecule type" value="Genomic_DNA"/>
</dbReference>
<evidence type="ECO:0000256" key="1">
    <source>
        <dbReference type="ARBA" id="ARBA00004613"/>
    </source>
</evidence>
<keyword evidence="2" id="KW-0964">Secreted</keyword>
<feature type="chain" id="PRO_5044880329" description="Knottins-like domain-containing protein" evidence="5">
    <location>
        <begin position="25"/>
        <end position="72"/>
    </location>
</feature>
<feature type="domain" description="Knottins-like" evidence="6">
    <location>
        <begin position="28"/>
        <end position="72"/>
    </location>
</feature>
<dbReference type="SUPFAM" id="SSF57095">
    <property type="entry name" value="Scorpion toxin-like"/>
    <property type="match status" value="1"/>
</dbReference>
<evidence type="ECO:0000256" key="4">
    <source>
        <dbReference type="ARBA" id="ARBA00023157"/>
    </source>
</evidence>
<dbReference type="Gene3D" id="3.30.30.10">
    <property type="entry name" value="Knottin, scorpion toxin-like"/>
    <property type="match status" value="1"/>
</dbReference>
<name>A0ABD3UJT6_9LAMI</name>
<dbReference type="GO" id="GO:0005576">
    <property type="term" value="C:extracellular region"/>
    <property type="evidence" value="ECO:0007669"/>
    <property type="project" value="UniProtKB-SubCell"/>
</dbReference>
<accession>A0ABD3UJT6</accession>
<keyword evidence="3 5" id="KW-0732">Signal</keyword>